<evidence type="ECO:0000256" key="5">
    <source>
        <dbReference type="ARBA" id="ARBA00023110"/>
    </source>
</evidence>
<organism evidence="9 10">
    <name type="scientific">Congregibacter litoralis KT71</name>
    <dbReference type="NCBI Taxonomy" id="314285"/>
    <lineage>
        <taxon>Bacteria</taxon>
        <taxon>Pseudomonadati</taxon>
        <taxon>Pseudomonadota</taxon>
        <taxon>Gammaproteobacteria</taxon>
        <taxon>Cellvibrionales</taxon>
        <taxon>Halieaceae</taxon>
        <taxon>Congregibacter</taxon>
    </lineage>
</organism>
<dbReference type="EMBL" id="AAOA02000001">
    <property type="protein sequence ID" value="EAQ97854.1"/>
    <property type="molecule type" value="Genomic_DNA"/>
</dbReference>
<evidence type="ECO:0000313" key="10">
    <source>
        <dbReference type="Proteomes" id="UP000019205"/>
    </source>
</evidence>
<evidence type="ECO:0000313" key="9">
    <source>
        <dbReference type="EMBL" id="EAQ97854.1"/>
    </source>
</evidence>
<dbReference type="InterPro" id="IPR020892">
    <property type="entry name" value="Cyclophilin-type_PPIase_CS"/>
</dbReference>
<dbReference type="InterPro" id="IPR044665">
    <property type="entry name" value="E_coli_cyclophilin_A-like"/>
</dbReference>
<dbReference type="InterPro" id="IPR024936">
    <property type="entry name" value="Cyclophilin-type_PPIase"/>
</dbReference>
<protein>
    <recommendedName>
        <fullName evidence="7">Peptidyl-prolyl cis-trans isomerase</fullName>
        <shortName evidence="7">PPIase</shortName>
        <ecNumber evidence="7">5.2.1.8</ecNumber>
    </recommendedName>
</protein>
<dbReference type="Proteomes" id="UP000019205">
    <property type="component" value="Chromosome"/>
</dbReference>
<dbReference type="STRING" id="314285.KT71_14854"/>
<keyword evidence="5 7" id="KW-0697">Rotamase</keyword>
<comment type="catalytic activity">
    <reaction evidence="7">
        <text>[protein]-peptidylproline (omega=180) = [protein]-peptidylproline (omega=0)</text>
        <dbReference type="Rhea" id="RHEA:16237"/>
        <dbReference type="Rhea" id="RHEA-COMP:10747"/>
        <dbReference type="Rhea" id="RHEA-COMP:10748"/>
        <dbReference type="ChEBI" id="CHEBI:83833"/>
        <dbReference type="ChEBI" id="CHEBI:83834"/>
        <dbReference type="EC" id="5.2.1.8"/>
    </reaction>
</comment>
<evidence type="ECO:0000259" key="8">
    <source>
        <dbReference type="PROSITE" id="PS50072"/>
    </source>
</evidence>
<proteinExistence type="inferred from homology"/>
<evidence type="ECO:0000256" key="4">
    <source>
        <dbReference type="ARBA" id="ARBA00022490"/>
    </source>
</evidence>
<dbReference type="RefSeq" id="WP_008295405.1">
    <property type="nucleotide sequence ID" value="NZ_CM002299.1"/>
</dbReference>
<sequence>MVTLNTTYGPIKIELNAEKAPVTVANFLMYAREGLYDGTIFHRVIDNFMIQGGGFDADMQQKETKEPIENEADNGLKNDFGTVAMARTMDPHSATAQFFINVKDNDFLNHSGKTMQGWGYAVFGKVVDGEDVLDKIRAVPTTSRGGHQDVPAETVIIESVEVDEGDS</sequence>
<dbReference type="GO" id="GO:0003755">
    <property type="term" value="F:peptidyl-prolyl cis-trans isomerase activity"/>
    <property type="evidence" value="ECO:0007669"/>
    <property type="project" value="UniProtKB-UniRule"/>
</dbReference>
<reference evidence="9 10" key="1">
    <citation type="journal article" date="2007" name="Proc. Natl. Acad. Sci. U.S.A.">
        <title>Characterization of a marine gammaproteobacterium capable of aerobic anoxygenic photosynthesis.</title>
        <authorList>
            <person name="Fuchs B.M."/>
            <person name="Spring S."/>
            <person name="Teeling H."/>
            <person name="Quast C."/>
            <person name="Wulf J."/>
            <person name="Schattenhofer M."/>
            <person name="Yan S."/>
            <person name="Ferriera S."/>
            <person name="Johnson J."/>
            <person name="Glockner F.O."/>
            <person name="Amann R."/>
        </authorList>
    </citation>
    <scope>NUCLEOTIDE SEQUENCE [LARGE SCALE GENOMIC DNA]</scope>
    <source>
        <strain evidence="9">KT71</strain>
    </source>
</reference>
<dbReference type="SUPFAM" id="SSF50891">
    <property type="entry name" value="Cyclophilin-like"/>
    <property type="match status" value="1"/>
</dbReference>
<dbReference type="OrthoDB" id="9807797at2"/>
<dbReference type="EC" id="5.2.1.8" evidence="7"/>
<dbReference type="InterPro" id="IPR029000">
    <property type="entry name" value="Cyclophilin-like_dom_sf"/>
</dbReference>
<dbReference type="Pfam" id="PF00160">
    <property type="entry name" value="Pro_isomerase"/>
    <property type="match status" value="1"/>
</dbReference>
<feature type="domain" description="PPIase cyclophilin-type" evidence="8">
    <location>
        <begin position="1"/>
        <end position="162"/>
    </location>
</feature>
<dbReference type="eggNOG" id="COG0652">
    <property type="taxonomic scope" value="Bacteria"/>
</dbReference>
<dbReference type="CDD" id="cd01920">
    <property type="entry name" value="cyclophilin_EcCYP_like"/>
    <property type="match status" value="1"/>
</dbReference>
<keyword evidence="10" id="KW-1185">Reference proteome</keyword>
<dbReference type="Gene3D" id="2.40.100.10">
    <property type="entry name" value="Cyclophilin-like"/>
    <property type="match status" value="1"/>
</dbReference>
<evidence type="ECO:0000256" key="6">
    <source>
        <dbReference type="ARBA" id="ARBA00023235"/>
    </source>
</evidence>
<comment type="caution">
    <text evidence="9">The sequence shown here is derived from an EMBL/GenBank/DDBJ whole genome shotgun (WGS) entry which is preliminary data.</text>
</comment>
<keyword evidence="4" id="KW-0963">Cytoplasm</keyword>
<comment type="similarity">
    <text evidence="3 7">Belongs to the cyclophilin-type PPIase family.</text>
</comment>
<dbReference type="InterPro" id="IPR002130">
    <property type="entry name" value="Cyclophilin-type_PPIase_dom"/>
</dbReference>
<dbReference type="PIRSF" id="PIRSF001467">
    <property type="entry name" value="Peptidylpro_ismrse"/>
    <property type="match status" value="1"/>
</dbReference>
<dbReference type="HOGENOM" id="CLU_012062_16_9_6"/>
<evidence type="ECO:0000256" key="2">
    <source>
        <dbReference type="ARBA" id="ARBA00004496"/>
    </source>
</evidence>
<evidence type="ECO:0000256" key="3">
    <source>
        <dbReference type="ARBA" id="ARBA00007365"/>
    </source>
</evidence>
<dbReference type="PROSITE" id="PS00170">
    <property type="entry name" value="CSA_PPIASE_1"/>
    <property type="match status" value="1"/>
</dbReference>
<accession>A4A859</accession>
<comment type="function">
    <text evidence="1 7">PPIases accelerate the folding of proteins. It catalyzes the cis-trans isomerization of proline imidic peptide bonds in oligopeptides.</text>
</comment>
<dbReference type="PANTHER" id="PTHR43246">
    <property type="entry name" value="PEPTIDYL-PROLYL CIS-TRANS ISOMERASE CYP38, CHLOROPLASTIC"/>
    <property type="match status" value="1"/>
</dbReference>
<dbReference type="PROSITE" id="PS50072">
    <property type="entry name" value="CSA_PPIASE_2"/>
    <property type="match status" value="1"/>
</dbReference>
<dbReference type="PRINTS" id="PR00153">
    <property type="entry name" value="CSAPPISMRASE"/>
</dbReference>
<dbReference type="GO" id="GO:0006457">
    <property type="term" value="P:protein folding"/>
    <property type="evidence" value="ECO:0007669"/>
    <property type="project" value="InterPro"/>
</dbReference>
<reference evidence="9 10" key="2">
    <citation type="journal article" date="2009" name="PLoS ONE">
        <title>The photosynthetic apparatus and its regulation in the aerobic gammaproteobacterium Congregibacter litoralis gen. nov., sp. nov.</title>
        <authorList>
            <person name="Spring S."/>
            <person name="Lunsdorf H."/>
            <person name="Fuchs B.M."/>
            <person name="Tindall B.J."/>
        </authorList>
    </citation>
    <scope>NUCLEOTIDE SEQUENCE [LARGE SCALE GENOMIC DNA]</scope>
    <source>
        <strain evidence="9">KT71</strain>
    </source>
</reference>
<evidence type="ECO:0000256" key="1">
    <source>
        <dbReference type="ARBA" id="ARBA00002388"/>
    </source>
</evidence>
<dbReference type="FunFam" id="2.40.100.10:FF:000004">
    <property type="entry name" value="Peptidyl-prolyl cis-trans isomerase"/>
    <property type="match status" value="1"/>
</dbReference>
<name>A4A859_9GAMM</name>
<dbReference type="AlphaFoldDB" id="A4A859"/>
<evidence type="ECO:0000256" key="7">
    <source>
        <dbReference type="RuleBase" id="RU363019"/>
    </source>
</evidence>
<dbReference type="GO" id="GO:0005737">
    <property type="term" value="C:cytoplasm"/>
    <property type="evidence" value="ECO:0007669"/>
    <property type="project" value="UniProtKB-SubCell"/>
</dbReference>
<comment type="subcellular location">
    <subcellularLocation>
        <location evidence="2">Cytoplasm</location>
    </subcellularLocation>
</comment>
<gene>
    <name evidence="9" type="ORF">KT71_14854</name>
</gene>
<keyword evidence="6 7" id="KW-0413">Isomerase</keyword>